<feature type="domain" description="Solute-binding protein family 3/N-terminal" evidence="3">
    <location>
        <begin position="39"/>
        <end position="266"/>
    </location>
</feature>
<keyword evidence="1 2" id="KW-0732">Signal</keyword>
<evidence type="ECO:0000259" key="3">
    <source>
        <dbReference type="SMART" id="SM00062"/>
    </source>
</evidence>
<dbReference type="RefSeq" id="WP_126404730.1">
    <property type="nucleotide sequence ID" value="NZ_LR134266.1"/>
</dbReference>
<dbReference type="Pfam" id="PF00497">
    <property type="entry name" value="SBP_bac_3"/>
    <property type="match status" value="1"/>
</dbReference>
<feature type="chain" id="PRO_5038487351" evidence="2">
    <location>
        <begin position="19"/>
        <end position="275"/>
    </location>
</feature>
<name>A0A3S4Q0K6_9STRE</name>
<evidence type="ECO:0000256" key="1">
    <source>
        <dbReference type="ARBA" id="ARBA00022729"/>
    </source>
</evidence>
<feature type="signal peptide" evidence="2">
    <location>
        <begin position="1"/>
        <end position="18"/>
    </location>
</feature>
<dbReference type="PANTHER" id="PTHR35936">
    <property type="entry name" value="MEMBRANE-BOUND LYTIC MUREIN TRANSGLYCOSYLASE F"/>
    <property type="match status" value="1"/>
</dbReference>
<dbReference type="SMART" id="SM00062">
    <property type="entry name" value="PBPb"/>
    <property type="match status" value="1"/>
</dbReference>
<evidence type="ECO:0000256" key="2">
    <source>
        <dbReference type="SAM" id="SignalP"/>
    </source>
</evidence>
<reference evidence="4 5" key="1">
    <citation type="submission" date="2018-12" db="EMBL/GenBank/DDBJ databases">
        <authorList>
            <consortium name="Pathogen Informatics"/>
        </authorList>
    </citation>
    <scope>NUCLEOTIDE SEQUENCE [LARGE SCALE GENOMIC DNA]</scope>
    <source>
        <strain evidence="4 5">NCTC3166</strain>
    </source>
</reference>
<evidence type="ECO:0000313" key="4">
    <source>
        <dbReference type="EMBL" id="VED67744.1"/>
    </source>
</evidence>
<keyword evidence="5" id="KW-1185">Reference proteome</keyword>
<organism evidence="4 5">
    <name type="scientific">Streptococcus viridans</name>
    <dbReference type="NCBI Taxonomy" id="78535"/>
    <lineage>
        <taxon>Bacteria</taxon>
        <taxon>Bacillati</taxon>
        <taxon>Bacillota</taxon>
        <taxon>Bacilli</taxon>
        <taxon>Lactobacillales</taxon>
        <taxon>Streptococcaceae</taxon>
        <taxon>Streptococcus</taxon>
    </lineage>
</organism>
<dbReference type="InterPro" id="IPR001638">
    <property type="entry name" value="Solute-binding_3/MltF_N"/>
</dbReference>
<dbReference type="Proteomes" id="UP000270025">
    <property type="component" value="Chromosome"/>
</dbReference>
<sequence>MKLNKFIKYVGLSLVGLAAVGTLVACSSKSSSKSSGKRTIEVATVGTTKPFTYDKDGELTGYEIEVMREIFKGSDKYEVNFNKTEWSSIFAGLDGDRYQIGVSNLSYDKKRAEKYLYPNPYAKNPVVLVVRKDSGIKSLDDIGGKSTEVIQGTSTAKQLEAYNEEHKDNPTELKFTEGTIQSILANLSDGRSDYKIFERLTVEALIKDQGLNNLEVIELPSDQQPYVYPILAKGEKELETFVNKRIKELYEDGTLEKLSKKYFGGTYLPEASDIK</sequence>
<dbReference type="PANTHER" id="PTHR35936:SF19">
    <property type="entry name" value="AMINO-ACID-BINDING PROTEIN YXEM-RELATED"/>
    <property type="match status" value="1"/>
</dbReference>
<proteinExistence type="predicted"/>
<gene>
    <name evidence="4" type="primary">tcyA</name>
    <name evidence="4" type="ORF">NCTC3166_01577</name>
</gene>
<accession>A0A3S4Q0K6</accession>
<dbReference type="CDD" id="cd13710">
    <property type="entry name" value="PBP2_TcyK"/>
    <property type="match status" value="1"/>
</dbReference>
<dbReference type="SUPFAM" id="SSF53850">
    <property type="entry name" value="Periplasmic binding protein-like II"/>
    <property type="match status" value="1"/>
</dbReference>
<dbReference type="EMBL" id="LR134266">
    <property type="protein sequence ID" value="VED67744.1"/>
    <property type="molecule type" value="Genomic_DNA"/>
</dbReference>
<dbReference type="KEGG" id="svf:NCTC3166_01577"/>
<dbReference type="AlphaFoldDB" id="A0A3S4Q0K6"/>
<evidence type="ECO:0000313" key="5">
    <source>
        <dbReference type="Proteomes" id="UP000270025"/>
    </source>
</evidence>
<protein>
    <submittedName>
        <fullName evidence="4">L-cystine ABC transporter substrate-binding component</fullName>
    </submittedName>
</protein>
<dbReference type="PROSITE" id="PS51257">
    <property type="entry name" value="PROKAR_LIPOPROTEIN"/>
    <property type="match status" value="1"/>
</dbReference>
<dbReference type="Gene3D" id="3.40.190.10">
    <property type="entry name" value="Periplasmic binding protein-like II"/>
    <property type="match status" value="2"/>
</dbReference>